<keyword evidence="2" id="KW-1185">Reference proteome</keyword>
<protein>
    <submittedName>
        <fullName evidence="1">Uncharacterized protein</fullName>
    </submittedName>
</protein>
<name>A0A0V1ADI8_9BILA</name>
<gene>
    <name evidence="1" type="ORF">T12_16292</name>
</gene>
<proteinExistence type="predicted"/>
<organism evidence="1 2">
    <name type="scientific">Trichinella patagoniensis</name>
    <dbReference type="NCBI Taxonomy" id="990121"/>
    <lineage>
        <taxon>Eukaryota</taxon>
        <taxon>Metazoa</taxon>
        <taxon>Ecdysozoa</taxon>
        <taxon>Nematoda</taxon>
        <taxon>Enoplea</taxon>
        <taxon>Dorylaimia</taxon>
        <taxon>Trichinellida</taxon>
        <taxon>Trichinellidae</taxon>
        <taxon>Trichinella</taxon>
    </lineage>
</organism>
<accession>A0A0V1ADI8</accession>
<dbReference type="Proteomes" id="UP000054783">
    <property type="component" value="Unassembled WGS sequence"/>
</dbReference>
<evidence type="ECO:0000313" key="1">
    <source>
        <dbReference type="EMBL" id="KRY22891.1"/>
    </source>
</evidence>
<dbReference type="EMBL" id="JYDQ01000006">
    <property type="protein sequence ID" value="KRY22891.1"/>
    <property type="molecule type" value="Genomic_DNA"/>
</dbReference>
<sequence length="80" mass="9459">MSESLQTKCHSIPARQWCHCLLSYDKIKNNDPKYEFSLQNLVFFSVFSPLLLIISKQCKYLHLLCISFKIECNFNDIRVN</sequence>
<comment type="caution">
    <text evidence="1">The sequence shown here is derived from an EMBL/GenBank/DDBJ whole genome shotgun (WGS) entry which is preliminary data.</text>
</comment>
<reference evidence="1 2" key="1">
    <citation type="submission" date="2015-01" db="EMBL/GenBank/DDBJ databases">
        <title>Evolution of Trichinella species and genotypes.</title>
        <authorList>
            <person name="Korhonen P.K."/>
            <person name="Edoardo P."/>
            <person name="Giuseppe L.R."/>
            <person name="Gasser R.B."/>
        </authorList>
    </citation>
    <scope>NUCLEOTIDE SEQUENCE [LARGE SCALE GENOMIC DNA]</scope>
    <source>
        <strain evidence="1">ISS2496</strain>
    </source>
</reference>
<dbReference type="AlphaFoldDB" id="A0A0V1ADI8"/>
<evidence type="ECO:0000313" key="2">
    <source>
        <dbReference type="Proteomes" id="UP000054783"/>
    </source>
</evidence>